<keyword evidence="3" id="KW-1185">Reference proteome</keyword>
<dbReference type="EMBL" id="CCAE010000044">
    <property type="protein sequence ID" value="CDN89496.1"/>
    <property type="molecule type" value="Genomic_DNA"/>
</dbReference>
<dbReference type="Pfam" id="PF01814">
    <property type="entry name" value="Hemerythrin"/>
    <property type="match status" value="1"/>
</dbReference>
<dbReference type="Gene3D" id="1.20.120.520">
    <property type="entry name" value="nmb1532 protein domain like"/>
    <property type="match status" value="1"/>
</dbReference>
<dbReference type="InterPro" id="IPR012312">
    <property type="entry name" value="Hemerythrin-like"/>
</dbReference>
<reference evidence="3" key="1">
    <citation type="submission" date="2014-11" db="EMBL/GenBank/DDBJ databases">
        <title>Draft genome sequence of Hydrogenophaga intermedia S1.</title>
        <authorList>
            <person name="Gan H.M."/>
            <person name="Chew T.H."/>
            <person name="Stolz A."/>
        </authorList>
    </citation>
    <scope>NUCLEOTIDE SEQUENCE [LARGE SCALE GENOMIC DNA]</scope>
    <source>
        <strain evidence="3">S1</strain>
    </source>
</reference>
<organism evidence="2 3">
    <name type="scientific">Hydrogenophaga intermedia</name>
    <dbReference type="NCBI Taxonomy" id="65786"/>
    <lineage>
        <taxon>Bacteria</taxon>
        <taxon>Pseudomonadati</taxon>
        <taxon>Pseudomonadota</taxon>
        <taxon>Betaproteobacteria</taxon>
        <taxon>Burkholderiales</taxon>
        <taxon>Comamonadaceae</taxon>
        <taxon>Hydrogenophaga</taxon>
    </lineage>
</organism>
<gene>
    <name evidence="2" type="ORF">BN948_03935</name>
</gene>
<accession>A0A1L1PTZ4</accession>
<protein>
    <recommendedName>
        <fullName evidence="1">Hemerythrin-like domain-containing protein</fullName>
    </recommendedName>
</protein>
<dbReference type="Proteomes" id="UP000028878">
    <property type="component" value="Unassembled WGS sequence"/>
</dbReference>
<evidence type="ECO:0000259" key="1">
    <source>
        <dbReference type="Pfam" id="PF01814"/>
    </source>
</evidence>
<dbReference type="AlphaFoldDB" id="A0A1L1PTZ4"/>
<dbReference type="CDD" id="cd12109">
    <property type="entry name" value="Hr_FBXL5"/>
    <property type="match status" value="1"/>
</dbReference>
<name>A0A1L1PTZ4_HYDIT</name>
<evidence type="ECO:0000313" key="2">
    <source>
        <dbReference type="EMBL" id="CDN89496.1"/>
    </source>
</evidence>
<proteinExistence type="predicted"/>
<dbReference type="GO" id="GO:0006879">
    <property type="term" value="P:intracellular iron ion homeostasis"/>
    <property type="evidence" value="ECO:0007669"/>
    <property type="project" value="InterPro"/>
</dbReference>
<dbReference type="RefSeq" id="WP_035623288.1">
    <property type="nucleotide sequence ID" value="NZ_CCAE010000044.1"/>
</dbReference>
<dbReference type="InterPro" id="IPR045808">
    <property type="entry name" value="Hr_FBXL5"/>
</dbReference>
<feature type="domain" description="Hemerythrin-like" evidence="1">
    <location>
        <begin position="28"/>
        <end position="150"/>
    </location>
</feature>
<evidence type="ECO:0000313" key="3">
    <source>
        <dbReference type="Proteomes" id="UP000028878"/>
    </source>
</evidence>
<sequence>MQSHPIEFTAIAAAARTGDGRFNMYAGIHKALRAVMTDTLAAVGRADPADEAEVHDACDRVVELMEMAERHVEHENRFIHPALRARCPGVCDAVAEDHEDHLRHTAHLADAARGLASVPAGERAGALHALYLALALFVADNLQHMHAEETRHNAALWTTYNDFELLAIHDELVASIPPEEMMTTVRWMLPAMNAEERCLLVNDLQAKAPAPAVAAILDLARAYLNARDWAKLARGMNLPPVPGLVSA</sequence>